<feature type="domain" description="GGDEF" evidence="3">
    <location>
        <begin position="440"/>
        <end position="571"/>
    </location>
</feature>
<dbReference type="GO" id="GO:0052621">
    <property type="term" value="F:diguanylate cyclase activity"/>
    <property type="evidence" value="ECO:0007669"/>
    <property type="project" value="TreeGrafter"/>
</dbReference>
<dbReference type="InterPro" id="IPR050469">
    <property type="entry name" value="Diguanylate_Cyclase"/>
</dbReference>
<evidence type="ECO:0000259" key="3">
    <source>
        <dbReference type="PROSITE" id="PS50887"/>
    </source>
</evidence>
<dbReference type="SMART" id="SM00267">
    <property type="entry name" value="GGDEF"/>
    <property type="match status" value="1"/>
</dbReference>
<feature type="transmembrane region" description="Helical" evidence="2">
    <location>
        <begin position="217"/>
        <end position="238"/>
    </location>
</feature>
<keyword evidence="2" id="KW-0472">Membrane</keyword>
<dbReference type="PANTHER" id="PTHR45138">
    <property type="entry name" value="REGULATORY COMPONENTS OF SENSORY TRANSDUCTION SYSTEM"/>
    <property type="match status" value="1"/>
</dbReference>
<dbReference type="CDD" id="cd01949">
    <property type="entry name" value="GGDEF"/>
    <property type="match status" value="1"/>
</dbReference>
<dbReference type="PANTHER" id="PTHR45138:SF9">
    <property type="entry name" value="DIGUANYLATE CYCLASE DGCM-RELATED"/>
    <property type="match status" value="1"/>
</dbReference>
<name>E7N1P1_9FIRM</name>
<dbReference type="InterPro" id="IPR043128">
    <property type="entry name" value="Rev_trsase/Diguanyl_cyclase"/>
</dbReference>
<keyword evidence="2" id="KW-0812">Transmembrane</keyword>
<reference evidence="4 5" key="1">
    <citation type="submission" date="2010-08" db="EMBL/GenBank/DDBJ databases">
        <authorList>
            <person name="Weinstock G."/>
            <person name="Sodergren E."/>
            <person name="Clifton S."/>
            <person name="Fulton L."/>
            <person name="Fulton B."/>
            <person name="Courtney L."/>
            <person name="Fronick C."/>
            <person name="Harrison M."/>
            <person name="Strong C."/>
            <person name="Farmer C."/>
            <person name="Delahaunty K."/>
            <person name="Markovic C."/>
            <person name="Hall O."/>
            <person name="Minx P."/>
            <person name="Tomlinson C."/>
            <person name="Mitreva M."/>
            <person name="Hou S."/>
            <person name="Chen J."/>
            <person name="Wollam A."/>
            <person name="Pepin K.H."/>
            <person name="Johnson M."/>
            <person name="Bhonagiri V."/>
            <person name="Zhang X."/>
            <person name="Suruliraj S."/>
            <person name="Warren W."/>
            <person name="Chinwalla A."/>
            <person name="Mardis E.R."/>
            <person name="Wilson R.K."/>
        </authorList>
    </citation>
    <scope>NUCLEOTIDE SEQUENCE [LARGE SCALE GENOMIC DNA]</scope>
    <source>
        <strain evidence="4 5">F0399</strain>
    </source>
</reference>
<keyword evidence="5" id="KW-1185">Reference proteome</keyword>
<dbReference type="GO" id="GO:0005886">
    <property type="term" value="C:plasma membrane"/>
    <property type="evidence" value="ECO:0007669"/>
    <property type="project" value="TreeGrafter"/>
</dbReference>
<evidence type="ECO:0000313" key="5">
    <source>
        <dbReference type="Proteomes" id="UP000004633"/>
    </source>
</evidence>
<dbReference type="InterPro" id="IPR000160">
    <property type="entry name" value="GGDEF_dom"/>
</dbReference>
<keyword evidence="2" id="KW-1133">Transmembrane helix</keyword>
<organism evidence="4 5">
    <name type="scientific">Selenomonas artemidis F0399</name>
    <dbReference type="NCBI Taxonomy" id="749551"/>
    <lineage>
        <taxon>Bacteria</taxon>
        <taxon>Bacillati</taxon>
        <taxon>Bacillota</taxon>
        <taxon>Negativicutes</taxon>
        <taxon>Selenomonadales</taxon>
        <taxon>Selenomonadaceae</taxon>
        <taxon>Selenomonas</taxon>
    </lineage>
</organism>
<evidence type="ECO:0000313" key="4">
    <source>
        <dbReference type="EMBL" id="EFW29918.1"/>
    </source>
</evidence>
<dbReference type="PROSITE" id="PS50887">
    <property type="entry name" value="GGDEF"/>
    <property type="match status" value="1"/>
</dbReference>
<dbReference type="AlphaFoldDB" id="E7N1P1"/>
<dbReference type="InterPro" id="IPR029787">
    <property type="entry name" value="Nucleotide_cyclase"/>
</dbReference>
<comment type="caution">
    <text evidence="4">The sequence shown here is derived from an EMBL/GenBank/DDBJ whole genome shotgun (WGS) entry which is preliminary data.</text>
</comment>
<dbReference type="HOGENOM" id="CLU_032807_0_0_9"/>
<dbReference type="EMBL" id="AECV01000015">
    <property type="protein sequence ID" value="EFW29918.1"/>
    <property type="molecule type" value="Genomic_DNA"/>
</dbReference>
<feature type="transmembrane region" description="Helical" evidence="2">
    <location>
        <begin position="12"/>
        <end position="34"/>
    </location>
</feature>
<feature type="transmembrane region" description="Helical" evidence="2">
    <location>
        <begin position="280"/>
        <end position="300"/>
    </location>
</feature>
<feature type="transmembrane region" description="Helical" evidence="2">
    <location>
        <begin position="336"/>
        <end position="359"/>
    </location>
</feature>
<feature type="transmembrane region" description="Helical" evidence="2">
    <location>
        <begin position="184"/>
        <end position="205"/>
    </location>
</feature>
<dbReference type="SUPFAM" id="SSF55073">
    <property type="entry name" value="Nucleotide cyclase"/>
    <property type="match status" value="1"/>
</dbReference>
<sequence>MWGGECVRSHLYSLIGTLIAAVILCFGHAVSAAATDLEWEYWAESTPMPQTPAKRPPNFSPEEGQWRKFNPQYGVAVPNDEHYVWVRVFIPLNTAADDSLFFSTNDQSVQVFLDGLPIYRYGALKHRDYTYGRKWHLVNLPAWASGRHLVMQVYADNRWVLGQFDRVRLDKSSHLIEHVFLHDFPYVSGVTALVIFIILLGVYFFTEKKLRATYVRLITFLFIFFVWMLGSSSLMLLWLDYPVFWWYVEMTAAYLIILAGYWLIYHVIDEDYKKRVLRVSYAYIAIILAAVVLELCGLYGMYLMRFFFYPTLVICGIPTAYWLWSCHKKGNMYCRPILIAFAALSILAVLDGLSFQFRVFAWNTYLLPFGIYTVAFFIVRLILDRAANERYLSDLSASLESQVDAVTKRMEVDPLTSCYNRNKFPSAVHDFMRIARDTGEPFSLIMFDIDHFKRINDTYGHDVGDVVLVNFARTIKAFLDRRHILIRWGGEEFILLCLHYDGAQAQAFANVIREAVSEERIHPSDQVTCSAGVGVWYGSDEDTADCIVKRADTALYESKQNGRNRVTCEPDWALYMPKRGVKRSQAMPPPNCTGRDSDRNGENRD</sequence>
<accession>E7N1P1</accession>
<proteinExistence type="predicted"/>
<dbReference type="Proteomes" id="UP000004633">
    <property type="component" value="Unassembled WGS sequence"/>
</dbReference>
<dbReference type="GO" id="GO:0043709">
    <property type="term" value="P:cell adhesion involved in single-species biofilm formation"/>
    <property type="evidence" value="ECO:0007669"/>
    <property type="project" value="TreeGrafter"/>
</dbReference>
<dbReference type="Pfam" id="PF00990">
    <property type="entry name" value="GGDEF"/>
    <property type="match status" value="1"/>
</dbReference>
<evidence type="ECO:0000256" key="1">
    <source>
        <dbReference type="SAM" id="MobiDB-lite"/>
    </source>
</evidence>
<feature type="transmembrane region" description="Helical" evidence="2">
    <location>
        <begin position="365"/>
        <end position="383"/>
    </location>
</feature>
<feature type="region of interest" description="Disordered" evidence="1">
    <location>
        <begin position="579"/>
        <end position="605"/>
    </location>
</feature>
<feature type="compositionally biased region" description="Basic and acidic residues" evidence="1">
    <location>
        <begin position="595"/>
        <end position="605"/>
    </location>
</feature>
<dbReference type="GO" id="GO:1902201">
    <property type="term" value="P:negative regulation of bacterial-type flagellum-dependent cell motility"/>
    <property type="evidence" value="ECO:0007669"/>
    <property type="project" value="TreeGrafter"/>
</dbReference>
<feature type="transmembrane region" description="Helical" evidence="2">
    <location>
        <begin position="306"/>
        <end position="324"/>
    </location>
</feature>
<dbReference type="Gene3D" id="3.30.70.270">
    <property type="match status" value="1"/>
</dbReference>
<gene>
    <name evidence="4" type="ORF">HMPREF9555_00926</name>
</gene>
<feature type="transmembrane region" description="Helical" evidence="2">
    <location>
        <begin position="244"/>
        <end position="268"/>
    </location>
</feature>
<dbReference type="NCBIfam" id="TIGR00254">
    <property type="entry name" value="GGDEF"/>
    <property type="match status" value="1"/>
</dbReference>
<protein>
    <submittedName>
        <fullName evidence="4">Diguanylate cyclase (GGDEF) domain protein</fullName>
    </submittedName>
</protein>
<dbReference type="FunFam" id="3.30.70.270:FF:000001">
    <property type="entry name" value="Diguanylate cyclase domain protein"/>
    <property type="match status" value="1"/>
</dbReference>
<dbReference type="STRING" id="749551.HMPREF9555_00926"/>
<evidence type="ECO:0000256" key="2">
    <source>
        <dbReference type="SAM" id="Phobius"/>
    </source>
</evidence>